<evidence type="ECO:0000313" key="1">
    <source>
        <dbReference type="EMBL" id="KAF3693364.1"/>
    </source>
</evidence>
<name>A0A6G1PT94_CHAAH</name>
<evidence type="ECO:0000313" key="2">
    <source>
        <dbReference type="Proteomes" id="UP000503349"/>
    </source>
</evidence>
<accession>A0A6G1PT94</accession>
<dbReference type="AlphaFoldDB" id="A0A6G1PT94"/>
<reference evidence="2" key="2">
    <citation type="submission" date="2019-02" db="EMBL/GenBank/DDBJ databases">
        <title>Opniocepnalus argus Var Kimnra genome.</title>
        <authorList>
            <person name="Zhou C."/>
            <person name="Xiao S."/>
        </authorList>
    </citation>
    <scope>NUCLEOTIDE SEQUENCE [LARGE SCALE GENOMIC DNA]</scope>
</reference>
<organism evidence="1 2">
    <name type="scientific">Channa argus</name>
    <name type="common">Northern snakehead</name>
    <name type="synonym">Ophicephalus argus</name>
    <dbReference type="NCBI Taxonomy" id="215402"/>
    <lineage>
        <taxon>Eukaryota</taxon>
        <taxon>Metazoa</taxon>
        <taxon>Chordata</taxon>
        <taxon>Craniata</taxon>
        <taxon>Vertebrata</taxon>
        <taxon>Euteleostomi</taxon>
        <taxon>Actinopterygii</taxon>
        <taxon>Neopterygii</taxon>
        <taxon>Teleostei</taxon>
        <taxon>Neoteleostei</taxon>
        <taxon>Acanthomorphata</taxon>
        <taxon>Anabantaria</taxon>
        <taxon>Anabantiformes</taxon>
        <taxon>Channoidei</taxon>
        <taxon>Channidae</taxon>
        <taxon>Channa</taxon>
    </lineage>
</organism>
<protein>
    <submittedName>
        <fullName evidence="1">Uncharacterized protein</fullName>
    </submittedName>
</protein>
<reference evidence="1 2" key="1">
    <citation type="submission" date="2019-02" db="EMBL/GenBank/DDBJ databases">
        <title>Opniocepnalus argus genome.</title>
        <authorList>
            <person name="Zhou C."/>
            <person name="Xiao S."/>
        </authorList>
    </citation>
    <scope>NUCLEOTIDE SEQUENCE [LARGE SCALE GENOMIC DNA]</scope>
    <source>
        <strain evidence="1">OARG1902GOOAL</strain>
        <tissue evidence="1">Muscle</tissue>
    </source>
</reference>
<keyword evidence="2" id="KW-1185">Reference proteome</keyword>
<sequence length="64" mass="7196">MLSKLLSVLDNPSHPVHCVLAAQRRTFSHSLITVKCSTEPHRRFFLPVAIKLFNSSAFCKNEGD</sequence>
<dbReference type="EMBL" id="CM015719">
    <property type="protein sequence ID" value="KAF3693364.1"/>
    <property type="molecule type" value="Genomic_DNA"/>
</dbReference>
<proteinExistence type="predicted"/>
<gene>
    <name evidence="1" type="ORF">EXN66_Car009040</name>
</gene>
<dbReference type="Proteomes" id="UP000503349">
    <property type="component" value="Chromosome 8"/>
</dbReference>